<gene>
    <name evidence="4" type="ORF">P9H32_05250</name>
</gene>
<dbReference type="PANTHER" id="PTHR11527">
    <property type="entry name" value="HEAT-SHOCK PROTEIN 20 FAMILY MEMBER"/>
    <property type="match status" value="1"/>
</dbReference>
<organism evidence="4 5">
    <name type="scientific">Pontiella agarivorans</name>
    <dbReference type="NCBI Taxonomy" id="3038953"/>
    <lineage>
        <taxon>Bacteria</taxon>
        <taxon>Pseudomonadati</taxon>
        <taxon>Kiritimatiellota</taxon>
        <taxon>Kiritimatiellia</taxon>
        <taxon>Kiritimatiellales</taxon>
        <taxon>Pontiellaceae</taxon>
        <taxon>Pontiella</taxon>
    </lineage>
</organism>
<dbReference type="RefSeq" id="WP_322607828.1">
    <property type="nucleotide sequence ID" value="NZ_JARVCO010000007.1"/>
</dbReference>
<evidence type="ECO:0000313" key="4">
    <source>
        <dbReference type="EMBL" id="MDZ8118028.1"/>
    </source>
</evidence>
<reference evidence="4 5" key="1">
    <citation type="journal article" date="2024" name="Appl. Environ. Microbiol.">
        <title>Pontiella agarivorans sp. nov., a novel marine anaerobic bacterium capable of degrading macroalgal polysaccharides and fixing nitrogen.</title>
        <authorList>
            <person name="Liu N."/>
            <person name="Kivenson V."/>
            <person name="Peng X."/>
            <person name="Cui Z."/>
            <person name="Lankiewicz T.S."/>
            <person name="Gosselin K.M."/>
            <person name="English C.J."/>
            <person name="Blair E.M."/>
            <person name="O'Malley M.A."/>
            <person name="Valentine D.L."/>
        </authorList>
    </citation>
    <scope>NUCLEOTIDE SEQUENCE [LARGE SCALE GENOMIC DNA]</scope>
    <source>
        <strain evidence="4 5">NLcol2</strain>
    </source>
</reference>
<dbReference type="Pfam" id="PF00011">
    <property type="entry name" value="HSP20"/>
    <property type="match status" value="1"/>
</dbReference>
<sequence length="146" mass="16620">MFHPVKRNSNVVYADPFAHIFESFFGDSARYSPAETKLNPQFEITETDDAFSVAAELPGLGKEQIEIVLENDVLTVKGEKKAEEQKEDRNCLYSTRQYGSFERKFQLPDSVDQAEVKAHYENGLLMLNLPKKPEAVKPAPRQIEVK</sequence>
<evidence type="ECO:0000313" key="5">
    <source>
        <dbReference type="Proteomes" id="UP001290861"/>
    </source>
</evidence>
<dbReference type="InterPro" id="IPR002068">
    <property type="entry name" value="A-crystallin/Hsp20_dom"/>
</dbReference>
<evidence type="ECO:0000256" key="1">
    <source>
        <dbReference type="PROSITE-ProRule" id="PRU00285"/>
    </source>
</evidence>
<evidence type="ECO:0000259" key="3">
    <source>
        <dbReference type="PROSITE" id="PS01031"/>
    </source>
</evidence>
<dbReference type="Proteomes" id="UP001290861">
    <property type="component" value="Unassembled WGS sequence"/>
</dbReference>
<dbReference type="Gene3D" id="2.60.40.790">
    <property type="match status" value="1"/>
</dbReference>
<comment type="caution">
    <text evidence="4">The sequence shown here is derived from an EMBL/GenBank/DDBJ whole genome shotgun (WGS) entry which is preliminary data.</text>
</comment>
<protein>
    <submittedName>
        <fullName evidence="4">Hsp20/alpha crystallin family protein</fullName>
    </submittedName>
</protein>
<proteinExistence type="inferred from homology"/>
<name>A0ABU5MUY2_9BACT</name>
<keyword evidence="5" id="KW-1185">Reference proteome</keyword>
<accession>A0ABU5MUY2</accession>
<dbReference type="CDD" id="cd06464">
    <property type="entry name" value="ACD_sHsps-like"/>
    <property type="match status" value="1"/>
</dbReference>
<feature type="domain" description="SHSP" evidence="3">
    <location>
        <begin position="33"/>
        <end position="146"/>
    </location>
</feature>
<comment type="similarity">
    <text evidence="1 2">Belongs to the small heat shock protein (HSP20) family.</text>
</comment>
<dbReference type="InterPro" id="IPR008978">
    <property type="entry name" value="HSP20-like_chaperone"/>
</dbReference>
<dbReference type="SUPFAM" id="SSF49764">
    <property type="entry name" value="HSP20-like chaperones"/>
    <property type="match status" value="1"/>
</dbReference>
<dbReference type="PROSITE" id="PS01031">
    <property type="entry name" value="SHSP"/>
    <property type="match status" value="1"/>
</dbReference>
<dbReference type="EMBL" id="JARVCO010000007">
    <property type="protein sequence ID" value="MDZ8118028.1"/>
    <property type="molecule type" value="Genomic_DNA"/>
</dbReference>
<dbReference type="InterPro" id="IPR031107">
    <property type="entry name" value="Small_HSP"/>
</dbReference>
<evidence type="ECO:0000256" key="2">
    <source>
        <dbReference type="RuleBase" id="RU003616"/>
    </source>
</evidence>